<dbReference type="Pfam" id="PF04993">
    <property type="entry name" value="TfoX_N"/>
    <property type="match status" value="1"/>
</dbReference>
<sequence length="108" mass="12413">MSVSNDFLEYILDQFSAWDDVSTQRMFGGAGLYRHGKMFGLVFDDVAYLKVDETNRGKYEESGSSPFKPFPERPTSVSYFEIPADILEDPEELIEWSAESLSIQQKRK</sequence>
<dbReference type="InterPro" id="IPR007076">
    <property type="entry name" value="TfoX_N"/>
</dbReference>
<organism evidence="2 3">
    <name type="scientific">Desulfuromusa kysingii</name>
    <dbReference type="NCBI Taxonomy" id="37625"/>
    <lineage>
        <taxon>Bacteria</taxon>
        <taxon>Pseudomonadati</taxon>
        <taxon>Thermodesulfobacteriota</taxon>
        <taxon>Desulfuromonadia</taxon>
        <taxon>Desulfuromonadales</taxon>
        <taxon>Geopsychrobacteraceae</taxon>
        <taxon>Desulfuromusa</taxon>
    </lineage>
</organism>
<reference evidence="2 3" key="1">
    <citation type="submission" date="2016-10" db="EMBL/GenBank/DDBJ databases">
        <authorList>
            <person name="de Groot N.N."/>
        </authorList>
    </citation>
    <scope>NUCLEOTIDE SEQUENCE [LARGE SCALE GENOMIC DNA]</scope>
    <source>
        <strain evidence="2 3">DSM 7343</strain>
    </source>
</reference>
<proteinExistence type="predicted"/>
<dbReference type="OrthoDB" id="1524907at2"/>
<evidence type="ECO:0000313" key="2">
    <source>
        <dbReference type="EMBL" id="SEA34559.1"/>
    </source>
</evidence>
<keyword evidence="3" id="KW-1185">Reference proteome</keyword>
<dbReference type="EMBL" id="FNQN01000005">
    <property type="protein sequence ID" value="SEA34559.1"/>
    <property type="molecule type" value="Genomic_DNA"/>
</dbReference>
<dbReference type="STRING" id="37625.SAMN05660420_01810"/>
<protein>
    <submittedName>
        <fullName evidence="2">DNA transformation protein</fullName>
    </submittedName>
</protein>
<feature type="domain" description="TfoX N-terminal" evidence="1">
    <location>
        <begin position="13"/>
        <end position="102"/>
    </location>
</feature>
<dbReference type="RefSeq" id="WP_092347103.1">
    <property type="nucleotide sequence ID" value="NZ_FNQN01000005.1"/>
</dbReference>
<accession>A0A1H4AEX1</accession>
<dbReference type="SUPFAM" id="SSF159894">
    <property type="entry name" value="YgaC/TfoX-N like"/>
    <property type="match status" value="1"/>
</dbReference>
<name>A0A1H4AEX1_9BACT</name>
<evidence type="ECO:0000259" key="1">
    <source>
        <dbReference type="Pfam" id="PF04993"/>
    </source>
</evidence>
<gene>
    <name evidence="2" type="ORF">SAMN05660420_01810</name>
</gene>
<dbReference type="Proteomes" id="UP000199409">
    <property type="component" value="Unassembled WGS sequence"/>
</dbReference>
<dbReference type="Gene3D" id="3.30.1460.30">
    <property type="entry name" value="YgaC/TfoX-N like chaperone"/>
    <property type="match status" value="1"/>
</dbReference>
<dbReference type="AlphaFoldDB" id="A0A1H4AEX1"/>
<evidence type="ECO:0000313" key="3">
    <source>
        <dbReference type="Proteomes" id="UP000199409"/>
    </source>
</evidence>